<keyword evidence="1" id="KW-1133">Transmembrane helix</keyword>
<keyword evidence="1" id="KW-0472">Membrane</keyword>
<feature type="transmembrane region" description="Helical" evidence="1">
    <location>
        <begin position="228"/>
        <end position="246"/>
    </location>
</feature>
<reference evidence="3 4" key="1">
    <citation type="journal article" date="2019" name="Int. J. Syst. Evol. Microbiol.">
        <title>The Global Catalogue of Microorganisms (GCM) 10K type strain sequencing project: providing services to taxonomists for standard genome sequencing and annotation.</title>
        <authorList>
            <consortium name="The Broad Institute Genomics Platform"/>
            <consortium name="The Broad Institute Genome Sequencing Center for Infectious Disease"/>
            <person name="Wu L."/>
            <person name="Ma J."/>
        </authorList>
    </citation>
    <scope>NUCLEOTIDE SEQUENCE [LARGE SCALE GENOMIC DNA]</scope>
    <source>
        <strain evidence="3 4">JCM 13378</strain>
    </source>
</reference>
<name>A0ABN0XH62_9ALTE</name>
<proteinExistence type="predicted"/>
<comment type="caution">
    <text evidence="3">The sequence shown here is derived from an EMBL/GenBank/DDBJ whole genome shotgun (WGS) entry which is preliminary data.</text>
</comment>
<dbReference type="EMBL" id="BAAAEI010000019">
    <property type="protein sequence ID" value="GAA0364044.1"/>
    <property type="molecule type" value="Genomic_DNA"/>
</dbReference>
<feature type="transmembrane region" description="Helical" evidence="1">
    <location>
        <begin position="67"/>
        <end position="88"/>
    </location>
</feature>
<dbReference type="InterPro" id="IPR011642">
    <property type="entry name" value="Gate_dom"/>
</dbReference>
<evidence type="ECO:0000313" key="4">
    <source>
        <dbReference type="Proteomes" id="UP001501757"/>
    </source>
</evidence>
<feature type="transmembrane region" description="Helical" evidence="1">
    <location>
        <begin position="94"/>
        <end position="118"/>
    </location>
</feature>
<feature type="transmembrane region" description="Helical" evidence="1">
    <location>
        <begin position="289"/>
        <end position="308"/>
    </location>
</feature>
<evidence type="ECO:0000313" key="3">
    <source>
        <dbReference type="EMBL" id="GAA0364044.1"/>
    </source>
</evidence>
<keyword evidence="1" id="KW-0812">Transmembrane</keyword>
<feature type="transmembrane region" description="Helical" evidence="1">
    <location>
        <begin position="258"/>
        <end position="283"/>
    </location>
</feature>
<accession>A0ABN0XH62</accession>
<evidence type="ECO:0000259" key="2">
    <source>
        <dbReference type="Pfam" id="PF07670"/>
    </source>
</evidence>
<dbReference type="Proteomes" id="UP001501757">
    <property type="component" value="Unassembled WGS sequence"/>
</dbReference>
<dbReference type="RefSeq" id="WP_343846088.1">
    <property type="nucleotide sequence ID" value="NZ_BAAAEI010000019.1"/>
</dbReference>
<keyword evidence="4" id="KW-1185">Reference proteome</keyword>
<feature type="domain" description="Nucleoside transporter/FeoB GTPase Gate" evidence="2">
    <location>
        <begin position="24"/>
        <end position="121"/>
    </location>
</feature>
<gene>
    <name evidence="3" type="ORF">GCM10009092_30530</name>
</gene>
<protein>
    <recommendedName>
        <fullName evidence="2">Nucleoside transporter/FeoB GTPase Gate domain-containing protein</fullName>
    </recommendedName>
</protein>
<evidence type="ECO:0000256" key="1">
    <source>
        <dbReference type="SAM" id="Phobius"/>
    </source>
</evidence>
<dbReference type="Pfam" id="PF07670">
    <property type="entry name" value="Gate"/>
    <property type="match status" value="1"/>
</dbReference>
<organism evidence="3 4">
    <name type="scientific">Bowmanella denitrificans</name>
    <dbReference type="NCBI Taxonomy" id="366582"/>
    <lineage>
        <taxon>Bacteria</taxon>
        <taxon>Pseudomonadati</taxon>
        <taxon>Pseudomonadota</taxon>
        <taxon>Gammaproteobacteria</taxon>
        <taxon>Alteromonadales</taxon>
        <taxon>Alteromonadaceae</taxon>
        <taxon>Bowmanella</taxon>
    </lineage>
</organism>
<feature type="transmembrane region" description="Helical" evidence="1">
    <location>
        <begin position="171"/>
        <end position="195"/>
    </location>
</feature>
<sequence length="322" mass="35284">MFSRFPHLQPTLAGIAQDIGRAYWTLIKIMLPATIAVKLLDSLGFTQWLGVALGPVMELLGLPSELGLVWAVTMLTNIYTGMAAFYTLSVGQEYTVAQISILGLLMLVAHSLVIEGAVAKATGVRWRLTLAVRIGSGLILAVLFSQIFSHFGLLQQPAQLMWQPQVSEPGWLGWGLAQLKLLAWIFVILSSLVVMMRILRWLGVERVLQQLLSPLMRCLTIGKEASNITIIGMLLGLSYGAGLLINEVRSGHISKRDTLLVVCFLGLCHSLIEDTLLILLLGADLSTILWGRVIFAIALITAMGRIWLKSRHCPDPLPNPDS</sequence>
<feature type="transmembrane region" description="Helical" evidence="1">
    <location>
        <begin position="130"/>
        <end position="151"/>
    </location>
</feature>